<dbReference type="EMBL" id="JAGPNK010000029">
    <property type="protein sequence ID" value="KAH7303757.1"/>
    <property type="molecule type" value="Genomic_DNA"/>
</dbReference>
<dbReference type="InterPro" id="IPR051027">
    <property type="entry name" value="bZIP_transcription_factors"/>
</dbReference>
<protein>
    <recommendedName>
        <fullName evidence="7">BZIP domain-containing protein</fullName>
    </recommendedName>
</protein>
<dbReference type="Gene3D" id="1.20.5.170">
    <property type="match status" value="1"/>
</dbReference>
<name>A0A8K0WKU8_9HYPO</name>
<feature type="non-terminal residue" evidence="8">
    <location>
        <position position="1"/>
    </location>
</feature>
<feature type="compositionally biased region" description="Basic and acidic residues" evidence="6">
    <location>
        <begin position="7"/>
        <end position="17"/>
    </location>
</feature>
<dbReference type="PANTHER" id="PTHR19304">
    <property type="entry name" value="CYCLIC-AMP RESPONSE ELEMENT BINDING PROTEIN"/>
    <property type="match status" value="1"/>
</dbReference>
<evidence type="ECO:0000256" key="5">
    <source>
        <dbReference type="SAM" id="Coils"/>
    </source>
</evidence>
<evidence type="ECO:0000256" key="2">
    <source>
        <dbReference type="ARBA" id="ARBA00023015"/>
    </source>
</evidence>
<dbReference type="CDD" id="cd14687">
    <property type="entry name" value="bZIP_ATF2"/>
    <property type="match status" value="1"/>
</dbReference>
<evidence type="ECO:0000256" key="4">
    <source>
        <dbReference type="ARBA" id="ARBA00023242"/>
    </source>
</evidence>
<comment type="subcellular location">
    <subcellularLocation>
        <location evidence="1">Nucleus</location>
    </subcellularLocation>
</comment>
<dbReference type="OrthoDB" id="295274at2759"/>
<dbReference type="SUPFAM" id="SSF57959">
    <property type="entry name" value="Leucine zipper domain"/>
    <property type="match status" value="1"/>
</dbReference>
<evidence type="ECO:0000256" key="6">
    <source>
        <dbReference type="SAM" id="MobiDB-lite"/>
    </source>
</evidence>
<feature type="region of interest" description="Disordered" evidence="6">
    <location>
        <begin position="1"/>
        <end position="29"/>
    </location>
</feature>
<evidence type="ECO:0000313" key="9">
    <source>
        <dbReference type="Proteomes" id="UP000813444"/>
    </source>
</evidence>
<feature type="coiled-coil region" evidence="5">
    <location>
        <begin position="35"/>
        <end position="66"/>
    </location>
</feature>
<keyword evidence="9" id="KW-1185">Reference proteome</keyword>
<reference evidence="8" key="1">
    <citation type="journal article" date="2021" name="Nat. Commun.">
        <title>Genetic determinants of endophytism in the Arabidopsis root mycobiome.</title>
        <authorList>
            <person name="Mesny F."/>
            <person name="Miyauchi S."/>
            <person name="Thiergart T."/>
            <person name="Pickel B."/>
            <person name="Atanasova L."/>
            <person name="Karlsson M."/>
            <person name="Huettel B."/>
            <person name="Barry K.W."/>
            <person name="Haridas S."/>
            <person name="Chen C."/>
            <person name="Bauer D."/>
            <person name="Andreopoulos W."/>
            <person name="Pangilinan J."/>
            <person name="LaButti K."/>
            <person name="Riley R."/>
            <person name="Lipzen A."/>
            <person name="Clum A."/>
            <person name="Drula E."/>
            <person name="Henrissat B."/>
            <person name="Kohler A."/>
            <person name="Grigoriev I.V."/>
            <person name="Martin F.M."/>
            <person name="Hacquard S."/>
        </authorList>
    </citation>
    <scope>NUCLEOTIDE SEQUENCE</scope>
    <source>
        <strain evidence="8">MPI-CAGE-CH-0235</strain>
    </source>
</reference>
<dbReference type="PROSITE" id="PS50217">
    <property type="entry name" value="BZIP"/>
    <property type="match status" value="1"/>
</dbReference>
<proteinExistence type="predicted"/>
<dbReference type="AlphaFoldDB" id="A0A8K0WKU8"/>
<evidence type="ECO:0000256" key="3">
    <source>
        <dbReference type="ARBA" id="ARBA00023163"/>
    </source>
</evidence>
<dbReference type="InterPro" id="IPR004827">
    <property type="entry name" value="bZIP"/>
</dbReference>
<comment type="caution">
    <text evidence="8">The sequence shown here is derived from an EMBL/GenBank/DDBJ whole genome shotgun (WGS) entry which is preliminary data.</text>
</comment>
<keyword evidence="3" id="KW-0804">Transcription</keyword>
<keyword evidence="2" id="KW-0805">Transcription regulation</keyword>
<accession>A0A8K0WKU8</accession>
<dbReference type="GO" id="GO:0003700">
    <property type="term" value="F:DNA-binding transcription factor activity"/>
    <property type="evidence" value="ECO:0007669"/>
    <property type="project" value="InterPro"/>
</dbReference>
<feature type="non-terminal residue" evidence="8">
    <location>
        <position position="108"/>
    </location>
</feature>
<dbReference type="SMART" id="SM00338">
    <property type="entry name" value="BRLZ"/>
    <property type="match status" value="1"/>
</dbReference>
<dbReference type="GO" id="GO:0005634">
    <property type="term" value="C:nucleus"/>
    <property type="evidence" value="ECO:0007669"/>
    <property type="project" value="UniProtKB-SubCell"/>
</dbReference>
<evidence type="ECO:0000256" key="1">
    <source>
        <dbReference type="ARBA" id="ARBA00004123"/>
    </source>
</evidence>
<dbReference type="PROSITE" id="PS00036">
    <property type="entry name" value="BZIP_BASIC"/>
    <property type="match status" value="1"/>
</dbReference>
<dbReference type="InterPro" id="IPR046347">
    <property type="entry name" value="bZIP_sf"/>
</dbReference>
<keyword evidence="4" id="KW-0539">Nucleus</keyword>
<evidence type="ECO:0000313" key="8">
    <source>
        <dbReference type="EMBL" id="KAH7303757.1"/>
    </source>
</evidence>
<dbReference type="Proteomes" id="UP000813444">
    <property type="component" value="Unassembled WGS sequence"/>
</dbReference>
<dbReference type="Pfam" id="PF00170">
    <property type="entry name" value="bZIP_1"/>
    <property type="match status" value="1"/>
</dbReference>
<gene>
    <name evidence="8" type="ORF">B0I35DRAFT_343078</name>
</gene>
<feature type="domain" description="BZIP" evidence="7">
    <location>
        <begin position="14"/>
        <end position="77"/>
    </location>
</feature>
<organism evidence="8 9">
    <name type="scientific">Stachybotrys elegans</name>
    <dbReference type="NCBI Taxonomy" id="80388"/>
    <lineage>
        <taxon>Eukaryota</taxon>
        <taxon>Fungi</taxon>
        <taxon>Dikarya</taxon>
        <taxon>Ascomycota</taxon>
        <taxon>Pezizomycotina</taxon>
        <taxon>Sordariomycetes</taxon>
        <taxon>Hypocreomycetidae</taxon>
        <taxon>Hypocreales</taxon>
        <taxon>Stachybotryaceae</taxon>
        <taxon>Stachybotrys</taxon>
    </lineage>
</organism>
<sequence>QARKHTAAKDKGEEARRTKSLARNRQAASKCRHKKKEWIYDLEEAQADLEAKNKNLHTQYKELLSAVMEIKNSLLTHSTCNDPVINEWINIEAGKYVETSLKLQEARR</sequence>
<evidence type="ECO:0000259" key="7">
    <source>
        <dbReference type="PROSITE" id="PS50217"/>
    </source>
</evidence>
<keyword evidence="5" id="KW-0175">Coiled coil</keyword>